<reference evidence="2 3" key="1">
    <citation type="submission" date="2017-06" db="EMBL/GenBank/DDBJ databases">
        <title>Comparative genomic analysis of Ambrosia Fusariam Clade fungi.</title>
        <authorList>
            <person name="Stajich J.E."/>
            <person name="Carrillo J."/>
            <person name="Kijimoto T."/>
            <person name="Eskalen A."/>
            <person name="O'Donnell K."/>
            <person name="Kasson M."/>
        </authorList>
    </citation>
    <scope>NUCLEOTIDE SEQUENCE [LARGE SCALE GENOMIC DNA]</scope>
    <source>
        <strain evidence="2 3">NRRL62584</strain>
    </source>
</reference>
<dbReference type="PANTHER" id="PTHR10701:SF5">
    <property type="entry name" value="N-ALPHA-ACETYLTRANSFERASE 38, NATC AUXILIARY SUBUNIT"/>
    <property type="match status" value="1"/>
</dbReference>
<protein>
    <recommendedName>
        <fullName evidence="1">Sm domain-containing protein</fullName>
    </recommendedName>
</protein>
<keyword evidence="3" id="KW-1185">Reference proteome</keyword>
<proteinExistence type="predicted"/>
<dbReference type="InterPro" id="IPR010920">
    <property type="entry name" value="LSM_dom_sf"/>
</dbReference>
<dbReference type="SMART" id="SM00651">
    <property type="entry name" value="Sm"/>
    <property type="match status" value="1"/>
</dbReference>
<evidence type="ECO:0000259" key="1">
    <source>
        <dbReference type="SMART" id="SM00651"/>
    </source>
</evidence>
<organism evidence="2 3">
    <name type="scientific">Fusarium duplospermum</name>
    <dbReference type="NCBI Taxonomy" id="1325734"/>
    <lineage>
        <taxon>Eukaryota</taxon>
        <taxon>Fungi</taxon>
        <taxon>Dikarya</taxon>
        <taxon>Ascomycota</taxon>
        <taxon>Pezizomycotina</taxon>
        <taxon>Sordariomycetes</taxon>
        <taxon>Hypocreomycetidae</taxon>
        <taxon>Hypocreales</taxon>
        <taxon>Nectriaceae</taxon>
        <taxon>Fusarium</taxon>
        <taxon>Fusarium solani species complex</taxon>
    </lineage>
</organism>
<dbReference type="SUPFAM" id="SSF50182">
    <property type="entry name" value="Sm-like ribonucleoproteins"/>
    <property type="match status" value="1"/>
</dbReference>
<dbReference type="Gene3D" id="2.30.30.100">
    <property type="match status" value="1"/>
</dbReference>
<dbReference type="STRING" id="1325734.A0A428QFM1"/>
<feature type="domain" description="Sm" evidence="1">
    <location>
        <begin position="36"/>
        <end position="121"/>
    </location>
</feature>
<dbReference type="EMBL" id="NKCI01000035">
    <property type="protein sequence ID" value="RSL64086.1"/>
    <property type="molecule type" value="Genomic_DNA"/>
</dbReference>
<gene>
    <name evidence="2" type="ORF">CEP54_004851</name>
</gene>
<evidence type="ECO:0000313" key="3">
    <source>
        <dbReference type="Proteomes" id="UP000288168"/>
    </source>
</evidence>
<dbReference type="InterPro" id="IPR050914">
    <property type="entry name" value="snRNP_SmB/NAA38-like"/>
</dbReference>
<dbReference type="AlphaFoldDB" id="A0A428QFM1"/>
<sequence length="132" mass="14876">MNVSPTFGRLKPCSTPLSRPLLILPPAEMDSEQAREYLSGILNKNLRVYTTDGRLFWGALKCTDPDRNIVLAHTYEYRQPSSRQRAEAAEEAGGETIKLDMGSRYLGLVVVPGHHIVKMEVEEFASQMRNQI</sequence>
<comment type="caution">
    <text evidence="2">The sequence shown here is derived from an EMBL/GenBank/DDBJ whole genome shotgun (WGS) entry which is preliminary data.</text>
</comment>
<dbReference type="CDD" id="cd06168">
    <property type="entry name" value="LSMD1"/>
    <property type="match status" value="1"/>
</dbReference>
<dbReference type="OrthoDB" id="368909at2759"/>
<dbReference type="InterPro" id="IPR001163">
    <property type="entry name" value="Sm_dom_euk/arc"/>
</dbReference>
<dbReference type="GO" id="GO:0031417">
    <property type="term" value="C:NatC complex"/>
    <property type="evidence" value="ECO:0007669"/>
    <property type="project" value="InterPro"/>
</dbReference>
<dbReference type="Proteomes" id="UP000288168">
    <property type="component" value="Unassembled WGS sequence"/>
</dbReference>
<evidence type="ECO:0000313" key="2">
    <source>
        <dbReference type="EMBL" id="RSL64086.1"/>
    </source>
</evidence>
<accession>A0A428QFM1</accession>
<dbReference type="PANTHER" id="PTHR10701">
    <property type="entry name" value="SMALL NUCLEAR RIBONUCLEOPROTEIN-ASSOCIATED PROTEIN B AND N"/>
    <property type="match status" value="1"/>
</dbReference>
<dbReference type="InterPro" id="IPR034110">
    <property type="entry name" value="LSMD1_Sm"/>
</dbReference>
<dbReference type="Pfam" id="PF01423">
    <property type="entry name" value="LSM"/>
    <property type="match status" value="1"/>
</dbReference>
<name>A0A428QFM1_9HYPO</name>